<name>A0ABN7PGZ8_TIMPD</name>
<keyword evidence="1" id="KW-0812">Transmembrane</keyword>
<evidence type="ECO:0000256" key="2">
    <source>
        <dbReference type="ARBA" id="ARBA00022989"/>
    </source>
</evidence>
<feature type="non-terminal residue" evidence="5">
    <location>
        <position position="1"/>
    </location>
</feature>
<reference evidence="5" key="1">
    <citation type="submission" date="2021-03" db="EMBL/GenBank/DDBJ databases">
        <authorList>
            <person name="Tran Van P."/>
        </authorList>
    </citation>
    <scope>NUCLEOTIDE SEQUENCE</scope>
</reference>
<feature type="region of interest" description="Disordered" evidence="4">
    <location>
        <begin position="58"/>
        <end position="78"/>
    </location>
</feature>
<evidence type="ECO:0000313" key="5">
    <source>
        <dbReference type="EMBL" id="CAG2065517.1"/>
    </source>
</evidence>
<dbReference type="Proteomes" id="UP001153148">
    <property type="component" value="Unassembled WGS sequence"/>
</dbReference>
<comment type="caution">
    <text evidence="5">The sequence shown here is derived from an EMBL/GenBank/DDBJ whole genome shotgun (WGS) entry which is preliminary data.</text>
</comment>
<keyword evidence="3" id="KW-0472">Membrane</keyword>
<proteinExistence type="predicted"/>
<keyword evidence="6" id="KW-1185">Reference proteome</keyword>
<dbReference type="Gene3D" id="1.20.1560.10">
    <property type="entry name" value="ABC transporter type 1, transmembrane domain"/>
    <property type="match status" value="1"/>
</dbReference>
<accession>A0ABN7PGZ8</accession>
<dbReference type="InterPro" id="IPR027417">
    <property type="entry name" value="P-loop_NTPase"/>
</dbReference>
<evidence type="ECO:0000313" key="6">
    <source>
        <dbReference type="Proteomes" id="UP001153148"/>
    </source>
</evidence>
<gene>
    <name evidence="5" type="ORF">TPAB3V08_LOCUS12461</name>
</gene>
<organism evidence="5 6">
    <name type="scientific">Timema podura</name>
    <name type="common">Walking stick</name>
    <dbReference type="NCBI Taxonomy" id="61482"/>
    <lineage>
        <taxon>Eukaryota</taxon>
        <taxon>Metazoa</taxon>
        <taxon>Ecdysozoa</taxon>
        <taxon>Arthropoda</taxon>
        <taxon>Hexapoda</taxon>
        <taxon>Insecta</taxon>
        <taxon>Pterygota</taxon>
        <taxon>Neoptera</taxon>
        <taxon>Polyneoptera</taxon>
        <taxon>Phasmatodea</taxon>
        <taxon>Timematodea</taxon>
        <taxon>Timematoidea</taxon>
        <taxon>Timematidae</taxon>
        <taxon>Timema</taxon>
    </lineage>
</organism>
<feature type="compositionally biased region" description="Polar residues" evidence="4">
    <location>
        <begin position="58"/>
        <end position="74"/>
    </location>
</feature>
<evidence type="ECO:0000256" key="4">
    <source>
        <dbReference type="SAM" id="MobiDB-lite"/>
    </source>
</evidence>
<dbReference type="SUPFAM" id="SSF52540">
    <property type="entry name" value="P-loop containing nucleoside triphosphate hydrolases"/>
    <property type="match status" value="1"/>
</dbReference>
<dbReference type="InterPro" id="IPR036640">
    <property type="entry name" value="ABC1_TM_sf"/>
</dbReference>
<protein>
    <submittedName>
        <fullName evidence="5">Uncharacterized protein</fullName>
    </submittedName>
</protein>
<evidence type="ECO:0000256" key="3">
    <source>
        <dbReference type="ARBA" id="ARBA00023136"/>
    </source>
</evidence>
<dbReference type="EMBL" id="CAJPIN010043904">
    <property type="protein sequence ID" value="CAG2065517.1"/>
    <property type="molecule type" value="Genomic_DNA"/>
</dbReference>
<dbReference type="Gene3D" id="3.40.50.300">
    <property type="entry name" value="P-loop containing nucleotide triphosphate hydrolases"/>
    <property type="match status" value="1"/>
</dbReference>
<sequence>WQYLSHCDEVYFMKEGRIAEQGTHQQLMDQKQDYSLMMTTRLTEIQLGDSARVEETVSVQRRSSIGKNSTSSKGSVEEMVEKMNPADKLLTHTFDYQIPSRTAKNQHDPQEWPQLSNFFHSDIKPSQLSPKNLFQTAI</sequence>
<evidence type="ECO:0000256" key="1">
    <source>
        <dbReference type="ARBA" id="ARBA00022692"/>
    </source>
</evidence>
<keyword evidence="2" id="KW-1133">Transmembrane helix</keyword>